<evidence type="ECO:0000313" key="2">
    <source>
        <dbReference type="Proteomes" id="UP000479710"/>
    </source>
</evidence>
<dbReference type="Proteomes" id="UP000479710">
    <property type="component" value="Unassembled WGS sequence"/>
</dbReference>
<accession>A0A6G1CV32</accession>
<reference evidence="1 2" key="1">
    <citation type="submission" date="2019-11" db="EMBL/GenBank/DDBJ databases">
        <title>Whole genome sequence of Oryza granulata.</title>
        <authorList>
            <person name="Li W."/>
        </authorList>
    </citation>
    <scope>NUCLEOTIDE SEQUENCE [LARGE SCALE GENOMIC DNA]</scope>
    <source>
        <strain evidence="2">cv. Menghai</strain>
        <tissue evidence="1">Leaf</tissue>
    </source>
</reference>
<name>A0A6G1CV32_9ORYZ</name>
<organism evidence="1 2">
    <name type="scientific">Oryza meyeriana var. granulata</name>
    <dbReference type="NCBI Taxonomy" id="110450"/>
    <lineage>
        <taxon>Eukaryota</taxon>
        <taxon>Viridiplantae</taxon>
        <taxon>Streptophyta</taxon>
        <taxon>Embryophyta</taxon>
        <taxon>Tracheophyta</taxon>
        <taxon>Spermatophyta</taxon>
        <taxon>Magnoliopsida</taxon>
        <taxon>Liliopsida</taxon>
        <taxon>Poales</taxon>
        <taxon>Poaceae</taxon>
        <taxon>BOP clade</taxon>
        <taxon>Oryzoideae</taxon>
        <taxon>Oryzeae</taxon>
        <taxon>Oryzinae</taxon>
        <taxon>Oryza</taxon>
        <taxon>Oryza meyeriana</taxon>
    </lineage>
</organism>
<keyword evidence="2" id="KW-1185">Reference proteome</keyword>
<dbReference type="AlphaFoldDB" id="A0A6G1CV32"/>
<sequence>MHADAVLRCDDPAAVELRSISSCTQIGRSICFFPMGSGQRLAEAKHPIAPNVFDHGGEQSQFI</sequence>
<feature type="non-terminal residue" evidence="1">
    <location>
        <position position="63"/>
    </location>
</feature>
<dbReference type="EMBL" id="SPHZ02000008">
    <property type="protein sequence ID" value="KAF0904000.1"/>
    <property type="molecule type" value="Genomic_DNA"/>
</dbReference>
<proteinExistence type="predicted"/>
<protein>
    <submittedName>
        <fullName evidence="1">Uncharacterized protein</fullName>
    </submittedName>
</protein>
<comment type="caution">
    <text evidence="1">The sequence shown here is derived from an EMBL/GenBank/DDBJ whole genome shotgun (WGS) entry which is preliminary data.</text>
</comment>
<gene>
    <name evidence="1" type="ORF">E2562_030499</name>
</gene>
<evidence type="ECO:0000313" key="1">
    <source>
        <dbReference type="EMBL" id="KAF0904000.1"/>
    </source>
</evidence>